<sequence length="82" mass="9127">MDLLQEEVKNIAVEAQLQQKPLAAAAALTLPSTLKENVMVGFEQVFLQVLDKLTGNQLSRQIIPITGMGGIVHRRWCQLKRS</sequence>
<protein>
    <submittedName>
        <fullName evidence="1">Uncharacterized protein</fullName>
    </submittedName>
</protein>
<keyword evidence="2" id="KW-1185">Reference proteome</keyword>
<gene>
    <name evidence="1" type="ORF">AAHA92_19634</name>
</gene>
<dbReference type="AlphaFoldDB" id="A0ABD1H5Z6"/>
<accession>A0ABD1H5Z6</accession>
<evidence type="ECO:0000313" key="1">
    <source>
        <dbReference type="EMBL" id="KAL1551841.1"/>
    </source>
</evidence>
<name>A0ABD1H5Z6_SALDI</name>
<organism evidence="1 2">
    <name type="scientific">Salvia divinorum</name>
    <name type="common">Maria pastora</name>
    <name type="synonym">Diviner's sage</name>
    <dbReference type="NCBI Taxonomy" id="28513"/>
    <lineage>
        <taxon>Eukaryota</taxon>
        <taxon>Viridiplantae</taxon>
        <taxon>Streptophyta</taxon>
        <taxon>Embryophyta</taxon>
        <taxon>Tracheophyta</taxon>
        <taxon>Spermatophyta</taxon>
        <taxon>Magnoliopsida</taxon>
        <taxon>eudicotyledons</taxon>
        <taxon>Gunneridae</taxon>
        <taxon>Pentapetalae</taxon>
        <taxon>asterids</taxon>
        <taxon>lamiids</taxon>
        <taxon>Lamiales</taxon>
        <taxon>Lamiaceae</taxon>
        <taxon>Nepetoideae</taxon>
        <taxon>Mentheae</taxon>
        <taxon>Salviinae</taxon>
        <taxon>Salvia</taxon>
        <taxon>Salvia subgen. Calosphace</taxon>
    </lineage>
</organism>
<reference evidence="1 2" key="1">
    <citation type="submission" date="2024-06" db="EMBL/GenBank/DDBJ databases">
        <title>A chromosome level genome sequence of Diviner's sage (Salvia divinorum).</title>
        <authorList>
            <person name="Ford S.A."/>
            <person name="Ro D.-K."/>
            <person name="Ness R.W."/>
            <person name="Phillips M.A."/>
        </authorList>
    </citation>
    <scope>NUCLEOTIDE SEQUENCE [LARGE SCALE GENOMIC DNA]</scope>
    <source>
        <strain evidence="1">SAF-2024a</strain>
        <tissue evidence="1">Leaf</tissue>
    </source>
</reference>
<comment type="caution">
    <text evidence="1">The sequence shown here is derived from an EMBL/GenBank/DDBJ whole genome shotgun (WGS) entry which is preliminary data.</text>
</comment>
<dbReference type="EMBL" id="JBEAFC010000007">
    <property type="protein sequence ID" value="KAL1551841.1"/>
    <property type="molecule type" value="Genomic_DNA"/>
</dbReference>
<evidence type="ECO:0000313" key="2">
    <source>
        <dbReference type="Proteomes" id="UP001567538"/>
    </source>
</evidence>
<dbReference type="Proteomes" id="UP001567538">
    <property type="component" value="Unassembled WGS sequence"/>
</dbReference>
<proteinExistence type="predicted"/>